<organism evidence="6 7">
    <name type="scientific">Streptomyces boluensis</name>
    <dbReference type="NCBI Taxonomy" id="1775135"/>
    <lineage>
        <taxon>Bacteria</taxon>
        <taxon>Bacillati</taxon>
        <taxon>Actinomycetota</taxon>
        <taxon>Actinomycetes</taxon>
        <taxon>Kitasatosporales</taxon>
        <taxon>Streptomycetaceae</taxon>
        <taxon>Streptomyces</taxon>
    </lineage>
</organism>
<evidence type="ECO:0000313" key="7">
    <source>
        <dbReference type="Proteomes" id="UP000598297"/>
    </source>
</evidence>
<dbReference type="InterPro" id="IPR004111">
    <property type="entry name" value="Repressor_TetR_C"/>
</dbReference>
<dbReference type="Pfam" id="PF00440">
    <property type="entry name" value="TetR_N"/>
    <property type="match status" value="1"/>
</dbReference>
<evidence type="ECO:0000256" key="2">
    <source>
        <dbReference type="ARBA" id="ARBA00023125"/>
    </source>
</evidence>
<protein>
    <submittedName>
        <fullName evidence="6">TetR family transcriptional regulator</fullName>
    </submittedName>
</protein>
<dbReference type="Proteomes" id="UP000598297">
    <property type="component" value="Unassembled WGS sequence"/>
</dbReference>
<dbReference type="RefSeq" id="WP_161698212.1">
    <property type="nucleotide sequence ID" value="NZ_JAAAHS010000105.1"/>
</dbReference>
<accession>A0A964UPC7</accession>
<dbReference type="EMBL" id="JAAAHS010000105">
    <property type="protein sequence ID" value="NBE52864.1"/>
    <property type="molecule type" value="Genomic_DNA"/>
</dbReference>
<name>A0A964UPC7_9ACTN</name>
<reference evidence="6" key="1">
    <citation type="submission" date="2020-01" db="EMBL/GenBank/DDBJ databases">
        <title>Whole-genome analyses of novel actinobacteria.</title>
        <authorList>
            <person name="Sahin N."/>
        </authorList>
    </citation>
    <scope>NUCLEOTIDE SEQUENCE</scope>
    <source>
        <strain evidence="6">YC537</strain>
    </source>
</reference>
<dbReference type="InterPro" id="IPR009057">
    <property type="entry name" value="Homeodomain-like_sf"/>
</dbReference>
<dbReference type="Gene3D" id="1.10.357.10">
    <property type="entry name" value="Tetracycline Repressor, domain 2"/>
    <property type="match status" value="1"/>
</dbReference>
<gene>
    <name evidence="6" type="ORF">GUY60_15805</name>
</gene>
<dbReference type="Pfam" id="PF02909">
    <property type="entry name" value="TetR_C_1"/>
    <property type="match status" value="1"/>
</dbReference>
<feature type="DNA-binding region" description="H-T-H motif" evidence="4">
    <location>
        <begin position="59"/>
        <end position="78"/>
    </location>
</feature>
<evidence type="ECO:0000313" key="6">
    <source>
        <dbReference type="EMBL" id="NBE52864.1"/>
    </source>
</evidence>
<dbReference type="PROSITE" id="PS50977">
    <property type="entry name" value="HTH_TETR_2"/>
    <property type="match status" value="1"/>
</dbReference>
<dbReference type="PANTHER" id="PTHR30055:SF151">
    <property type="entry name" value="TRANSCRIPTIONAL REGULATORY PROTEIN"/>
    <property type="match status" value="1"/>
</dbReference>
<keyword evidence="7" id="KW-1185">Reference proteome</keyword>
<dbReference type="GO" id="GO:0045892">
    <property type="term" value="P:negative regulation of DNA-templated transcription"/>
    <property type="evidence" value="ECO:0007669"/>
    <property type="project" value="InterPro"/>
</dbReference>
<dbReference type="OrthoDB" id="2570341at2"/>
<dbReference type="InterPro" id="IPR001647">
    <property type="entry name" value="HTH_TetR"/>
</dbReference>
<dbReference type="PANTHER" id="PTHR30055">
    <property type="entry name" value="HTH-TYPE TRANSCRIPTIONAL REGULATOR RUTR"/>
    <property type="match status" value="1"/>
</dbReference>
<keyword evidence="2 4" id="KW-0238">DNA-binding</keyword>
<dbReference type="InterPro" id="IPR036271">
    <property type="entry name" value="Tet_transcr_reg_TetR-rel_C_sf"/>
</dbReference>
<dbReference type="SUPFAM" id="SSF48498">
    <property type="entry name" value="Tetracyclin repressor-like, C-terminal domain"/>
    <property type="match status" value="1"/>
</dbReference>
<feature type="domain" description="HTH tetR-type" evidence="5">
    <location>
        <begin position="36"/>
        <end position="96"/>
    </location>
</feature>
<dbReference type="GO" id="GO:0003700">
    <property type="term" value="F:DNA-binding transcription factor activity"/>
    <property type="evidence" value="ECO:0007669"/>
    <property type="project" value="TreeGrafter"/>
</dbReference>
<evidence type="ECO:0000256" key="3">
    <source>
        <dbReference type="ARBA" id="ARBA00023163"/>
    </source>
</evidence>
<evidence type="ECO:0000256" key="1">
    <source>
        <dbReference type="ARBA" id="ARBA00023015"/>
    </source>
</evidence>
<dbReference type="GO" id="GO:0000976">
    <property type="term" value="F:transcription cis-regulatory region binding"/>
    <property type="evidence" value="ECO:0007669"/>
    <property type="project" value="TreeGrafter"/>
</dbReference>
<keyword evidence="3" id="KW-0804">Transcription</keyword>
<dbReference type="InterPro" id="IPR050109">
    <property type="entry name" value="HTH-type_TetR-like_transc_reg"/>
</dbReference>
<dbReference type="AlphaFoldDB" id="A0A964UPC7"/>
<comment type="caution">
    <text evidence="6">The sequence shown here is derived from an EMBL/GenBank/DDBJ whole genome shotgun (WGS) entry which is preliminary data.</text>
</comment>
<proteinExistence type="predicted"/>
<evidence type="ECO:0000259" key="5">
    <source>
        <dbReference type="PROSITE" id="PS50977"/>
    </source>
</evidence>
<evidence type="ECO:0000256" key="4">
    <source>
        <dbReference type="PROSITE-ProRule" id="PRU00335"/>
    </source>
</evidence>
<dbReference type="SUPFAM" id="SSF46689">
    <property type="entry name" value="Homeodomain-like"/>
    <property type="match status" value="1"/>
</dbReference>
<keyword evidence="1" id="KW-0805">Transcription regulation</keyword>
<dbReference type="Gene3D" id="1.10.10.60">
    <property type="entry name" value="Homeodomain-like"/>
    <property type="match status" value="1"/>
</dbReference>
<sequence>MSSAKGTESSGSGDIKRSLELLWGTGERATRGPKRGLTLDRIVTAAVELADAEGLAAVSMRRLSTELGTGTMSLYRYVPGKAELLDLMLDRVQGEPLAERTADDMAALGWREAVDAMARAHLELYRRHPWLLRINQARTVLGPSALGGLEASLAPLRRTGLTDPEMISVILLMQSFVNGVARMEIEALEAVRETGLSDEQFWASQEPYLARAMESGAFPLMAALSDEAFGPDFDHFEFGLRRLVDGLEVLVAARAGDGNGNR</sequence>